<organism evidence="5 6">
    <name type="scientific">Priapulus caudatus</name>
    <name type="common">Priapulid worm</name>
    <dbReference type="NCBI Taxonomy" id="37621"/>
    <lineage>
        <taxon>Eukaryota</taxon>
        <taxon>Metazoa</taxon>
        <taxon>Ecdysozoa</taxon>
        <taxon>Scalidophora</taxon>
        <taxon>Priapulida</taxon>
        <taxon>Priapulimorpha</taxon>
        <taxon>Priapulimorphida</taxon>
        <taxon>Priapulidae</taxon>
        <taxon>Priapulus</taxon>
    </lineage>
</organism>
<feature type="region of interest" description="Disordered" evidence="3">
    <location>
        <begin position="796"/>
        <end position="1133"/>
    </location>
</feature>
<gene>
    <name evidence="6" type="primary">LOC106807921</name>
</gene>
<feature type="compositionally biased region" description="Basic and acidic residues" evidence="3">
    <location>
        <begin position="64"/>
        <end position="84"/>
    </location>
</feature>
<dbReference type="SMART" id="SM00326">
    <property type="entry name" value="SH3"/>
    <property type="match status" value="2"/>
</dbReference>
<feature type="compositionally biased region" description="Polar residues" evidence="3">
    <location>
        <begin position="1056"/>
        <end position="1074"/>
    </location>
</feature>
<feature type="region of interest" description="Disordered" evidence="3">
    <location>
        <begin position="608"/>
        <end position="642"/>
    </location>
</feature>
<protein>
    <submittedName>
        <fullName evidence="6">Uncharacterized protein LOC106807921</fullName>
    </submittedName>
</protein>
<dbReference type="Gene3D" id="2.30.30.40">
    <property type="entry name" value="SH3 Domains"/>
    <property type="match status" value="1"/>
</dbReference>
<name>A0ABM1E150_PRICU</name>
<evidence type="ECO:0000256" key="1">
    <source>
        <dbReference type="ARBA" id="ARBA00022443"/>
    </source>
</evidence>
<feature type="compositionally biased region" description="Gly residues" evidence="3">
    <location>
        <begin position="843"/>
        <end position="860"/>
    </location>
</feature>
<feature type="region of interest" description="Disordered" evidence="3">
    <location>
        <begin position="696"/>
        <end position="773"/>
    </location>
</feature>
<feature type="compositionally biased region" description="Gly residues" evidence="3">
    <location>
        <begin position="875"/>
        <end position="886"/>
    </location>
</feature>
<feature type="compositionally biased region" description="Basic and acidic residues" evidence="3">
    <location>
        <begin position="708"/>
        <end position="719"/>
    </location>
</feature>
<keyword evidence="1 2" id="KW-0728">SH3 domain</keyword>
<dbReference type="InterPro" id="IPR036028">
    <property type="entry name" value="SH3-like_dom_sf"/>
</dbReference>
<evidence type="ECO:0000259" key="4">
    <source>
        <dbReference type="PROSITE" id="PS50002"/>
    </source>
</evidence>
<feature type="compositionally biased region" description="Low complexity" evidence="3">
    <location>
        <begin position="861"/>
        <end position="874"/>
    </location>
</feature>
<feature type="region of interest" description="Disordered" evidence="3">
    <location>
        <begin position="407"/>
        <end position="436"/>
    </location>
</feature>
<proteinExistence type="predicted"/>
<dbReference type="InterPro" id="IPR001452">
    <property type="entry name" value="SH3_domain"/>
</dbReference>
<feature type="compositionally biased region" description="Low complexity" evidence="3">
    <location>
        <begin position="936"/>
        <end position="959"/>
    </location>
</feature>
<feature type="compositionally biased region" description="Polar residues" evidence="3">
    <location>
        <begin position="1007"/>
        <end position="1023"/>
    </location>
</feature>
<accession>A0ABM1E150</accession>
<feature type="compositionally biased region" description="Polar residues" evidence="3">
    <location>
        <begin position="628"/>
        <end position="638"/>
    </location>
</feature>
<evidence type="ECO:0000313" key="6">
    <source>
        <dbReference type="RefSeq" id="XP_014665921.1"/>
    </source>
</evidence>
<feature type="compositionally biased region" description="Polar residues" evidence="3">
    <location>
        <begin position="35"/>
        <end position="45"/>
    </location>
</feature>
<feature type="compositionally biased region" description="Polar residues" evidence="3">
    <location>
        <begin position="982"/>
        <end position="995"/>
    </location>
</feature>
<evidence type="ECO:0000256" key="2">
    <source>
        <dbReference type="PROSITE-ProRule" id="PRU00192"/>
    </source>
</evidence>
<feature type="region of interest" description="Disordered" evidence="3">
    <location>
        <begin position="19"/>
        <end position="95"/>
    </location>
</feature>
<dbReference type="Proteomes" id="UP000695022">
    <property type="component" value="Unplaced"/>
</dbReference>
<feature type="domain" description="SH3" evidence="4">
    <location>
        <begin position="1147"/>
        <end position="1211"/>
    </location>
</feature>
<evidence type="ECO:0000313" key="5">
    <source>
        <dbReference type="Proteomes" id="UP000695022"/>
    </source>
</evidence>
<sequence>MSFLCSAYFGKKRAKLVRKVGTSAPKKKGSVVPNPYSTQGDTYDSASRGRKPKRDEIYGFSPGKRSEASRRARSLESLHTDRKQKLPRPGPAFSTSQLHSVTFAERAIDVWPDAATVAPPATRDQHGGVWDGHVEKRALPSSGLPADVSVQTVDRGLSPIHWSDEEDKENTVLTLKKLAKMMLTTRMTTRCGLAREIQVYLRLSQYTYPLTSSEAIEEVLDLCTRVKPANVPLLVMQPYQPSPHWSAADEVEVDEGMVVNALYKHRQWVYVRTPENREGFVPYTHVIALSLVMGREQNTVEQCLSRGGVLRASQFQRCRRNYHRMRAAKIDTIHEQEVCSDPTGGATVLSTSTPYPTGIAAPRIGGNMEAFPPQTHPPQSCYRLPSRDYEEHVYPAVECCGYGSPAQQQYQTARPPPRYHHGSSQPPPPYAHAPSLTPRCVLSTRSASCLDPPPPRSAEMRRAYSDWSYVSDAWDTSRGATSLLYVDPDNLMHDGRPPKPPRVVVGADEPWRPTADDWRSPRHHASLPRYMSAESVCRRGDVRSHHQRSPSVHDLILHRFGPEIEQQMALRYHGDQPADCAPPPPSVRYVGEHAAMYVRRTASCNRSFAPLPEEQSATRPDDGGATSHPKQSSQTSDLGESIEDRPAMVASPRYVAADRAGSVATQQRSVRCGVNSLPRHDATARLPASVSLQQLPRATTTTTEEEFEFKRPRTPERFRGSGGGGGATDIRRTVSFQEPLNKLSPPDGATMSDRPLPTPPSPKWSPTSDGVTDEYGVQDIADVLSNGNASQQRISLPYSPAQDVGATVPVGRRGVPAGATSPDSSPFNSSTSTVLDRRESAGEIGGSGGSSGSWKSGGSGASRKSAGSGASRSSGSGGKCGNGSAGGSVTKGKSPRRMLTYDDRELSCKALPSAVSTQTHASPARTAHAQSESKTRASSSSFSSSNNTSNTSTPSKISTVPQTPTKLPSDPRTPTKIARTPPKTSNEYSIVKSTPRTPPIGSMKPYTPSTASVKPSADVTTKVASPRRTPLKGPSHVGDYVTTTMPNGILKHRVAQPTSSSPGKPTAQQSSTPASPYAGASPARSLTQGGARKLNNSDGSDSFRSSSSDSFASSPGVDSPNESGSGSGFDSGSSSSRVVIGAFTRIVDGPLATLLYDFQAMEEDDLTARRGDVVRLVNADDQQWLWVALVSGERVGAEGFIPASYALLNDKQAGDSCQKSLQQVKTYL</sequence>
<evidence type="ECO:0000256" key="3">
    <source>
        <dbReference type="SAM" id="MobiDB-lite"/>
    </source>
</evidence>
<dbReference type="RefSeq" id="XP_014665921.1">
    <property type="nucleotide sequence ID" value="XM_014810435.1"/>
</dbReference>
<dbReference type="PROSITE" id="PS50002">
    <property type="entry name" value="SH3"/>
    <property type="match status" value="1"/>
</dbReference>
<feature type="compositionally biased region" description="Low complexity" evidence="3">
    <location>
        <begin position="1097"/>
        <end position="1119"/>
    </location>
</feature>
<feature type="compositionally biased region" description="Low complexity" evidence="3">
    <location>
        <begin position="820"/>
        <end position="833"/>
    </location>
</feature>
<dbReference type="Pfam" id="PF00018">
    <property type="entry name" value="SH3_1"/>
    <property type="match status" value="1"/>
</dbReference>
<dbReference type="SUPFAM" id="SSF50044">
    <property type="entry name" value="SH3-domain"/>
    <property type="match status" value="2"/>
</dbReference>
<dbReference type="GeneID" id="106807921"/>
<keyword evidence="5" id="KW-1185">Reference proteome</keyword>
<reference evidence="6" key="1">
    <citation type="submission" date="2025-08" db="UniProtKB">
        <authorList>
            <consortium name="RefSeq"/>
        </authorList>
    </citation>
    <scope>IDENTIFICATION</scope>
</reference>